<evidence type="ECO:0000256" key="2">
    <source>
        <dbReference type="ARBA" id="ARBA00022692"/>
    </source>
</evidence>
<keyword evidence="3 5" id="KW-1133">Transmembrane helix</keyword>
<evidence type="ECO:0000256" key="4">
    <source>
        <dbReference type="ARBA" id="ARBA00023136"/>
    </source>
</evidence>
<proteinExistence type="predicted"/>
<keyword evidence="2 5" id="KW-0812">Transmembrane</keyword>
<dbReference type="InterPro" id="IPR003807">
    <property type="entry name" value="DUF202"/>
</dbReference>
<keyword evidence="4 5" id="KW-0472">Membrane</keyword>
<comment type="subcellular location">
    <subcellularLocation>
        <location evidence="1">Endomembrane system</location>
        <topology evidence="1">Multi-pass membrane protein</topology>
    </subcellularLocation>
</comment>
<organism evidence="7 8">
    <name type="scientific">Corynebacterium ammoniagenes</name>
    <name type="common">Brevibacterium ammoniagenes</name>
    <dbReference type="NCBI Taxonomy" id="1697"/>
    <lineage>
        <taxon>Bacteria</taxon>
        <taxon>Bacillati</taxon>
        <taxon>Actinomycetota</taxon>
        <taxon>Actinomycetes</taxon>
        <taxon>Mycobacteriales</taxon>
        <taxon>Corynebacteriaceae</taxon>
        <taxon>Corynebacterium</taxon>
    </lineage>
</organism>
<feature type="transmembrane region" description="Helical" evidence="5">
    <location>
        <begin position="84"/>
        <end position="105"/>
    </location>
</feature>
<evidence type="ECO:0000259" key="6">
    <source>
        <dbReference type="Pfam" id="PF02656"/>
    </source>
</evidence>
<evidence type="ECO:0000256" key="3">
    <source>
        <dbReference type="ARBA" id="ARBA00022989"/>
    </source>
</evidence>
<feature type="domain" description="DUF202" evidence="6">
    <location>
        <begin position="9"/>
        <end position="72"/>
    </location>
</feature>
<feature type="transmembrane region" description="Helical" evidence="5">
    <location>
        <begin position="45"/>
        <end position="63"/>
    </location>
</feature>
<evidence type="ECO:0000313" key="7">
    <source>
        <dbReference type="EMBL" id="GJN41922.1"/>
    </source>
</evidence>
<feature type="transmembrane region" description="Helical" evidence="5">
    <location>
        <begin position="20"/>
        <end position="39"/>
    </location>
</feature>
<dbReference type="GO" id="GO:0012505">
    <property type="term" value="C:endomembrane system"/>
    <property type="evidence" value="ECO:0007669"/>
    <property type="project" value="UniProtKB-SubCell"/>
</dbReference>
<dbReference type="EMBL" id="BQKK01000001">
    <property type="protein sequence ID" value="GJN41922.1"/>
    <property type="molecule type" value="Genomic_DNA"/>
</dbReference>
<reference evidence="7" key="1">
    <citation type="submission" date="2021-12" db="EMBL/GenBank/DDBJ databases">
        <title>Draft genome sequence of Corynebacterium ammoniagenes strain T-723.</title>
        <authorList>
            <person name="Matsuzawa M."/>
            <person name="Hiratani M."/>
            <person name="Abe I."/>
            <person name="Tsuji Y."/>
            <person name="Nakamura J."/>
        </authorList>
    </citation>
    <scope>NUCLEOTIDE SEQUENCE</scope>
    <source>
        <strain evidence="7">T-723</strain>
    </source>
</reference>
<protein>
    <recommendedName>
        <fullName evidence="6">DUF202 domain-containing protein</fullName>
    </recommendedName>
</protein>
<dbReference type="Pfam" id="PF02656">
    <property type="entry name" value="DUF202"/>
    <property type="match status" value="1"/>
</dbReference>
<evidence type="ECO:0000313" key="8">
    <source>
        <dbReference type="Proteomes" id="UP001054925"/>
    </source>
</evidence>
<dbReference type="Proteomes" id="UP001054925">
    <property type="component" value="Unassembled WGS sequence"/>
</dbReference>
<dbReference type="AlphaFoldDB" id="A0AAV5G6H8"/>
<comment type="caution">
    <text evidence="7">The sequence shown here is derived from an EMBL/GenBank/DDBJ whole genome shotgun (WGS) entry which is preliminary data.</text>
</comment>
<name>A0AAV5G6H8_CORAM</name>
<accession>A0AAV5G6H8</accession>
<sequence>MKGMERHPDPGLQPERTTMAWTRTLVSFLVVAGASLRVSASVHDAAFIVIAVIAMTVALNIMVRQSGRYRRSNAGLVQEKVKPQVSSVMVMSAAVALLALVLLAMKFI</sequence>
<evidence type="ECO:0000256" key="1">
    <source>
        <dbReference type="ARBA" id="ARBA00004127"/>
    </source>
</evidence>
<gene>
    <name evidence="7" type="ORF">CAT723_04010</name>
</gene>
<evidence type="ECO:0000256" key="5">
    <source>
        <dbReference type="SAM" id="Phobius"/>
    </source>
</evidence>